<dbReference type="Pfam" id="PF17064">
    <property type="entry name" value="QVR"/>
    <property type="match status" value="1"/>
</dbReference>
<dbReference type="InterPro" id="IPR050975">
    <property type="entry name" value="Sleep_regulator"/>
</dbReference>
<evidence type="ECO:0000256" key="1">
    <source>
        <dbReference type="ARBA" id="ARBA00022729"/>
    </source>
</evidence>
<reference evidence="4" key="1">
    <citation type="submission" date="2020-11" db="EMBL/GenBank/DDBJ databases">
        <authorList>
            <person name="Tran Van P."/>
        </authorList>
    </citation>
    <scope>NUCLEOTIDE SEQUENCE</scope>
</reference>
<evidence type="ECO:0000256" key="2">
    <source>
        <dbReference type="ARBA" id="ARBA00023180"/>
    </source>
</evidence>
<name>A0A7R8XK45_9CRUS</name>
<evidence type="ECO:0000256" key="3">
    <source>
        <dbReference type="SAM" id="SignalP"/>
    </source>
</evidence>
<dbReference type="PANTHER" id="PTHR33562">
    <property type="entry name" value="ATILLA, ISOFORM B-RELATED-RELATED"/>
    <property type="match status" value="1"/>
</dbReference>
<keyword evidence="2" id="KW-0325">Glycoprotein</keyword>
<evidence type="ECO:0008006" key="6">
    <source>
        <dbReference type="Google" id="ProtNLM"/>
    </source>
</evidence>
<keyword evidence="5" id="KW-1185">Reference proteome</keyword>
<dbReference type="GO" id="GO:0032222">
    <property type="term" value="P:regulation of synaptic transmission, cholinergic"/>
    <property type="evidence" value="ECO:0007669"/>
    <property type="project" value="InterPro"/>
</dbReference>
<feature type="chain" id="PRO_5036402505" description="Protein quiver" evidence="3">
    <location>
        <begin position="26"/>
        <end position="312"/>
    </location>
</feature>
<keyword evidence="1 3" id="KW-0732">Signal</keyword>
<dbReference type="AlphaFoldDB" id="A0A7R8XK45"/>
<feature type="non-terminal residue" evidence="4">
    <location>
        <position position="1"/>
    </location>
</feature>
<organism evidence="4">
    <name type="scientific">Darwinula stevensoni</name>
    <dbReference type="NCBI Taxonomy" id="69355"/>
    <lineage>
        <taxon>Eukaryota</taxon>
        <taxon>Metazoa</taxon>
        <taxon>Ecdysozoa</taxon>
        <taxon>Arthropoda</taxon>
        <taxon>Crustacea</taxon>
        <taxon>Oligostraca</taxon>
        <taxon>Ostracoda</taxon>
        <taxon>Podocopa</taxon>
        <taxon>Podocopida</taxon>
        <taxon>Darwinulocopina</taxon>
        <taxon>Darwinuloidea</taxon>
        <taxon>Darwinulidae</taxon>
        <taxon>Darwinula</taxon>
    </lineage>
</organism>
<evidence type="ECO:0000313" key="5">
    <source>
        <dbReference type="Proteomes" id="UP000677054"/>
    </source>
</evidence>
<proteinExistence type="predicted"/>
<dbReference type="EMBL" id="LR901684">
    <property type="protein sequence ID" value="CAD7249178.1"/>
    <property type="molecule type" value="Genomic_DNA"/>
</dbReference>
<dbReference type="GO" id="GO:0030431">
    <property type="term" value="P:sleep"/>
    <property type="evidence" value="ECO:0007669"/>
    <property type="project" value="InterPro"/>
</dbReference>
<gene>
    <name evidence="4" type="ORF">DSTB1V02_LOCUS8977</name>
</gene>
<dbReference type="InterPro" id="IPR031424">
    <property type="entry name" value="QVR-like"/>
</dbReference>
<dbReference type="PANTHER" id="PTHR33562:SF30">
    <property type="entry name" value="LD40063P"/>
    <property type="match status" value="1"/>
</dbReference>
<feature type="signal peptide" evidence="3">
    <location>
        <begin position="1"/>
        <end position="25"/>
    </location>
</feature>
<accession>A0A7R8XK45</accession>
<evidence type="ECO:0000313" key="4">
    <source>
        <dbReference type="EMBL" id="CAD7249178.1"/>
    </source>
</evidence>
<protein>
    <recommendedName>
        <fullName evidence="6">Protein quiver</fullName>
    </recommendedName>
</protein>
<dbReference type="Proteomes" id="UP000677054">
    <property type="component" value="Unassembled WGS sequence"/>
</dbReference>
<dbReference type="EMBL" id="CAJPEV010002167">
    <property type="protein sequence ID" value="CAG0895951.1"/>
    <property type="molecule type" value="Genomic_DNA"/>
</dbReference>
<sequence length="312" mass="34484">MLPLKEMWMVLSLLLLLLLPNITEGQGVVSPLDKPCSLVKCVAPESGGEIFELFRLCFHPQQPQAICCICIPFAFLGAVLCSSQTGSLCQRNLTSTVPTAASEDGDVSSHYIQDINVSKEAEQKVSTCWSIKCWECRSDQDPKCGDPFDNTSYPITDCATKPHKPHLPEIASTMCRKIRQKEDGRWRQVIRRCGSVSEMGVTGVCNQGIDENSVYREECYCSTDGCNVASSYHLSGALALASLLFLATTPFASHHFLLAWRVKFILISWDPPVLKALLPMVMHHDVPWAPESEASQIPLHQQAEGDQESGEL</sequence>
<dbReference type="OrthoDB" id="6110560at2759"/>